<evidence type="ECO:0000313" key="16">
    <source>
        <dbReference type="Proteomes" id="UP000636918"/>
    </source>
</evidence>
<evidence type="ECO:0000313" key="15">
    <source>
        <dbReference type="EMBL" id="MBL0746139.1"/>
    </source>
</evidence>
<evidence type="ECO:0000256" key="5">
    <source>
        <dbReference type="ARBA" id="ARBA00022023"/>
    </source>
</evidence>
<accession>A0ABS1L369</accession>
<dbReference type="InterPro" id="IPR003651">
    <property type="entry name" value="Endonuclease3_FeS-loop_motif"/>
</dbReference>
<dbReference type="InterPro" id="IPR004036">
    <property type="entry name" value="Endonuclease-III-like_CS2"/>
</dbReference>
<dbReference type="PANTHER" id="PTHR42944">
    <property type="entry name" value="ADENINE DNA GLYCOSYLASE"/>
    <property type="match status" value="1"/>
</dbReference>
<keyword evidence="13" id="KW-0326">Glycosidase</keyword>
<feature type="domain" description="HhH-GPD" evidence="14">
    <location>
        <begin position="42"/>
        <end position="194"/>
    </location>
</feature>
<dbReference type="InterPro" id="IPR023170">
    <property type="entry name" value="HhH_base_excis_C"/>
</dbReference>
<dbReference type="InterPro" id="IPR003265">
    <property type="entry name" value="HhH-GPD_domain"/>
</dbReference>
<evidence type="ECO:0000259" key="14">
    <source>
        <dbReference type="SMART" id="SM00478"/>
    </source>
</evidence>
<evidence type="ECO:0000256" key="7">
    <source>
        <dbReference type="ARBA" id="ARBA00022723"/>
    </source>
</evidence>
<keyword evidence="12" id="KW-0234">DNA repair</keyword>
<comment type="cofactor">
    <cofactor evidence="2">
        <name>[4Fe-4S] cluster</name>
        <dbReference type="ChEBI" id="CHEBI:49883"/>
    </cofactor>
</comment>
<dbReference type="Pfam" id="PF00730">
    <property type="entry name" value="HhH-GPD"/>
    <property type="match status" value="1"/>
</dbReference>
<evidence type="ECO:0000256" key="9">
    <source>
        <dbReference type="ARBA" id="ARBA00022801"/>
    </source>
</evidence>
<evidence type="ECO:0000256" key="11">
    <source>
        <dbReference type="ARBA" id="ARBA00023014"/>
    </source>
</evidence>
<evidence type="ECO:0000256" key="3">
    <source>
        <dbReference type="ARBA" id="ARBA00008343"/>
    </source>
</evidence>
<comment type="caution">
    <text evidence="15">The sequence shown here is derived from an EMBL/GenBank/DDBJ whole genome shotgun (WGS) entry which is preliminary data.</text>
</comment>
<dbReference type="EC" id="3.2.2.31" evidence="4"/>
<keyword evidence="11" id="KW-0411">Iron-sulfur</keyword>
<dbReference type="InterPro" id="IPR044298">
    <property type="entry name" value="MIG/MutY"/>
</dbReference>
<dbReference type="Gene3D" id="1.10.340.30">
    <property type="entry name" value="Hypothetical protein, domain 2"/>
    <property type="match status" value="1"/>
</dbReference>
<evidence type="ECO:0000256" key="4">
    <source>
        <dbReference type="ARBA" id="ARBA00012045"/>
    </source>
</evidence>
<keyword evidence="10" id="KW-0408">Iron</keyword>
<evidence type="ECO:0000256" key="13">
    <source>
        <dbReference type="ARBA" id="ARBA00023295"/>
    </source>
</evidence>
<dbReference type="CDD" id="cd00056">
    <property type="entry name" value="ENDO3c"/>
    <property type="match status" value="1"/>
</dbReference>
<protein>
    <recommendedName>
        <fullName evidence="5">Adenine DNA glycosylase</fullName>
        <ecNumber evidence="4">3.2.2.31</ecNumber>
    </recommendedName>
</protein>
<keyword evidence="6" id="KW-0004">4Fe-4S</keyword>
<dbReference type="InterPro" id="IPR011257">
    <property type="entry name" value="DNA_glycosylase"/>
</dbReference>
<dbReference type="Pfam" id="PF10576">
    <property type="entry name" value="EndIII_4Fe-2S"/>
    <property type="match status" value="1"/>
</dbReference>
<dbReference type="SMART" id="SM00525">
    <property type="entry name" value="FES"/>
    <property type="match status" value="1"/>
</dbReference>
<keyword evidence="7" id="KW-0479">Metal-binding</keyword>
<keyword evidence="8" id="KW-0227">DNA damage</keyword>
<comment type="similarity">
    <text evidence="3">Belongs to the Nth/MutY family.</text>
</comment>
<dbReference type="SUPFAM" id="SSF48150">
    <property type="entry name" value="DNA-glycosylase"/>
    <property type="match status" value="1"/>
</dbReference>
<dbReference type="PANTHER" id="PTHR42944:SF1">
    <property type="entry name" value="ADENINE DNA GLYCOSYLASE"/>
    <property type="match status" value="1"/>
</dbReference>
<evidence type="ECO:0000256" key="10">
    <source>
        <dbReference type="ARBA" id="ARBA00023004"/>
    </source>
</evidence>
<evidence type="ECO:0000256" key="8">
    <source>
        <dbReference type="ARBA" id="ARBA00022763"/>
    </source>
</evidence>
<comment type="catalytic activity">
    <reaction evidence="1">
        <text>Hydrolyzes free adenine bases from 7,8-dihydro-8-oxoguanine:adenine mismatched double-stranded DNA, leaving an apurinic site.</text>
        <dbReference type="EC" id="3.2.2.31"/>
    </reaction>
</comment>
<keyword evidence="9" id="KW-0378">Hydrolase</keyword>
<dbReference type="EMBL" id="JAERSG010000001">
    <property type="protein sequence ID" value="MBL0746139.1"/>
    <property type="molecule type" value="Genomic_DNA"/>
</dbReference>
<dbReference type="RefSeq" id="WP_201932238.1">
    <property type="nucleotide sequence ID" value="NZ_JAERSG010000001.1"/>
</dbReference>
<dbReference type="InterPro" id="IPR000445">
    <property type="entry name" value="HhH_motif"/>
</dbReference>
<dbReference type="PROSITE" id="PS01155">
    <property type="entry name" value="ENDONUCLEASE_III_2"/>
    <property type="match status" value="1"/>
</dbReference>
<dbReference type="Pfam" id="PF00633">
    <property type="entry name" value="HHH"/>
    <property type="match status" value="1"/>
</dbReference>
<proteinExistence type="inferred from homology"/>
<evidence type="ECO:0000256" key="2">
    <source>
        <dbReference type="ARBA" id="ARBA00001966"/>
    </source>
</evidence>
<dbReference type="SMART" id="SM00478">
    <property type="entry name" value="ENDO3c"/>
    <property type="match status" value="1"/>
</dbReference>
<sequence length="293" mass="31627">MDTPSPATLHEAVLDWYDDHARELPWRGVQASPWSVMVSEFMLQQTPVARVLPVHEAWLDRWPAPADLAREPTGEAVRMWGRLGYPRRALRLHAAAVAIVERHDGAVPTAYDDLLALPGVGDYTAAAIASFAFGQRHVVLDTNVRRVLARAVSGIELPAPAVTRAERDVATSVLPDDDATAATWAVATMELGALVCTARQPDCDACPVADLCAWRGAGFPAYDGPPRRGQAWAGTDRQCRGRLLALARDHDVVTAAQAEAAWPGTEQRERCLAGLVADGLLTQITPGRWALPG</sequence>
<evidence type="ECO:0000256" key="1">
    <source>
        <dbReference type="ARBA" id="ARBA00000843"/>
    </source>
</evidence>
<keyword evidence="16" id="KW-1185">Reference proteome</keyword>
<organism evidence="15 16">
    <name type="scientific">Nocardioides baculatus</name>
    <dbReference type="NCBI Taxonomy" id="2801337"/>
    <lineage>
        <taxon>Bacteria</taxon>
        <taxon>Bacillati</taxon>
        <taxon>Actinomycetota</taxon>
        <taxon>Actinomycetes</taxon>
        <taxon>Propionibacteriales</taxon>
        <taxon>Nocardioidaceae</taxon>
        <taxon>Nocardioides</taxon>
    </lineage>
</organism>
<name>A0ABS1L369_9ACTN</name>
<dbReference type="Gene3D" id="1.10.1670.10">
    <property type="entry name" value="Helix-hairpin-Helix base-excision DNA repair enzymes (C-terminal)"/>
    <property type="match status" value="1"/>
</dbReference>
<evidence type="ECO:0000256" key="12">
    <source>
        <dbReference type="ARBA" id="ARBA00023204"/>
    </source>
</evidence>
<reference evidence="15 16" key="1">
    <citation type="submission" date="2021-01" db="EMBL/GenBank/DDBJ databases">
        <title>Genome seq and assembly of Nocardiodes sp. G10.</title>
        <authorList>
            <person name="Chhetri G."/>
        </authorList>
    </citation>
    <scope>NUCLEOTIDE SEQUENCE [LARGE SCALE GENOMIC DNA]</scope>
    <source>
        <strain evidence="15 16">G10</strain>
    </source>
</reference>
<evidence type="ECO:0000256" key="6">
    <source>
        <dbReference type="ARBA" id="ARBA00022485"/>
    </source>
</evidence>
<gene>
    <name evidence="15" type="ORF">JI751_00830</name>
</gene>
<dbReference type="Proteomes" id="UP000636918">
    <property type="component" value="Unassembled WGS sequence"/>
</dbReference>